<keyword evidence="3" id="KW-1185">Reference proteome</keyword>
<name>A0AAV1J8Q9_9NEOP</name>
<dbReference type="Proteomes" id="UP001497472">
    <property type="component" value="Unassembled WGS sequence"/>
</dbReference>
<protein>
    <submittedName>
        <fullName evidence="2">Uncharacterized protein</fullName>
    </submittedName>
</protein>
<accession>A0AAV1J8Q9</accession>
<evidence type="ECO:0000313" key="2">
    <source>
        <dbReference type="EMBL" id="CAK1545253.1"/>
    </source>
</evidence>
<organism evidence="2 3">
    <name type="scientific">Leptosia nina</name>
    <dbReference type="NCBI Taxonomy" id="320188"/>
    <lineage>
        <taxon>Eukaryota</taxon>
        <taxon>Metazoa</taxon>
        <taxon>Ecdysozoa</taxon>
        <taxon>Arthropoda</taxon>
        <taxon>Hexapoda</taxon>
        <taxon>Insecta</taxon>
        <taxon>Pterygota</taxon>
        <taxon>Neoptera</taxon>
        <taxon>Endopterygota</taxon>
        <taxon>Lepidoptera</taxon>
        <taxon>Glossata</taxon>
        <taxon>Ditrysia</taxon>
        <taxon>Papilionoidea</taxon>
        <taxon>Pieridae</taxon>
        <taxon>Pierinae</taxon>
        <taxon>Leptosia</taxon>
    </lineage>
</organism>
<sequence>MTHIARYFVAIILLFICKTYSLTLEYNPGTTNGIEDVQKKGWPVKHILGRLKNSELKAPHQEELGNMKRDEADAKRQTWYNQANKRGNITPYRNIVDIDDITGLDPVYKYLLKPYATNYLYDQDFLYKDMESNLLSNPRTRRTLLEDITEFNQELLDNLRHDSILENILPTMPVPYDRSSNVEDFLVRPSSLGFDNCAVPAYFSCVPRIINLLDNSVINPYGFLSPYKELIHSKPEKEHISHNNKN</sequence>
<feature type="chain" id="PRO_5043415692" evidence="1">
    <location>
        <begin position="22"/>
        <end position="246"/>
    </location>
</feature>
<keyword evidence="1" id="KW-0732">Signal</keyword>
<evidence type="ECO:0000313" key="3">
    <source>
        <dbReference type="Proteomes" id="UP001497472"/>
    </source>
</evidence>
<proteinExistence type="predicted"/>
<feature type="signal peptide" evidence="1">
    <location>
        <begin position="1"/>
        <end position="21"/>
    </location>
</feature>
<evidence type="ECO:0000256" key="1">
    <source>
        <dbReference type="SAM" id="SignalP"/>
    </source>
</evidence>
<dbReference type="EMBL" id="CAVLEF010000006">
    <property type="protein sequence ID" value="CAK1545253.1"/>
    <property type="molecule type" value="Genomic_DNA"/>
</dbReference>
<reference evidence="2 3" key="1">
    <citation type="submission" date="2023-11" db="EMBL/GenBank/DDBJ databases">
        <authorList>
            <person name="Okamura Y."/>
        </authorList>
    </citation>
    <scope>NUCLEOTIDE SEQUENCE [LARGE SCALE GENOMIC DNA]</scope>
</reference>
<gene>
    <name evidence="2" type="ORF">LNINA_LOCUS4930</name>
</gene>
<comment type="caution">
    <text evidence="2">The sequence shown here is derived from an EMBL/GenBank/DDBJ whole genome shotgun (WGS) entry which is preliminary data.</text>
</comment>
<dbReference type="AlphaFoldDB" id="A0AAV1J8Q9"/>